<dbReference type="Proteomes" id="UP000557217">
    <property type="component" value="Unassembled WGS sequence"/>
</dbReference>
<sequence>MQSLNEAMQTDKFQEIMKKMRLKSQQTLTQNSETSAQYECPKCKDEGGYIVRRKAGEIILNYKGEEVELKHDTDQWVECECSKIKKINRLMKSSEITEEFQKMGFSNFITENRPQVVQNMKAVCMKYYESFNQIRSTRKNSVLLIGQPGSGKTHLLMAVSNNLIQKRVVPVMYFPYKDGMNEISENNFERKSEIMHRMKDIDVLFIDDLFKPIGGKVDVKRWQAEIIFEVVNYRYLNNKPLLVSSELSLSDLLYVDEATASRIFEMAEDYTVTVPKDMHNNYRLRNVVGG</sequence>
<dbReference type="Pfam" id="PF00308">
    <property type="entry name" value="Bac_DnaA"/>
    <property type="match status" value="1"/>
</dbReference>
<keyword evidence="3" id="KW-1185">Reference proteome</keyword>
<dbReference type="RefSeq" id="WP_247595826.1">
    <property type="nucleotide sequence ID" value="NZ_JAAXPW010000006.1"/>
</dbReference>
<name>A0A840PQW2_URETH</name>
<dbReference type="PANTHER" id="PTHR30050">
    <property type="entry name" value="CHROMOSOMAL REPLICATION INITIATOR PROTEIN DNAA"/>
    <property type="match status" value="1"/>
</dbReference>
<feature type="domain" description="AAA+ ATPase" evidence="1">
    <location>
        <begin position="138"/>
        <end position="271"/>
    </location>
</feature>
<comment type="caution">
    <text evidence="2">The sequence shown here is derived from an EMBL/GenBank/DDBJ whole genome shotgun (WGS) entry which is preliminary data.</text>
</comment>
<proteinExistence type="predicted"/>
<dbReference type="EMBL" id="JACHGZ010000004">
    <property type="protein sequence ID" value="MBB5148207.1"/>
    <property type="molecule type" value="Genomic_DNA"/>
</dbReference>
<dbReference type="InterPro" id="IPR013317">
    <property type="entry name" value="DnaA_dom"/>
</dbReference>
<evidence type="ECO:0000259" key="1">
    <source>
        <dbReference type="SMART" id="SM00382"/>
    </source>
</evidence>
<gene>
    <name evidence="2" type="ORF">HNR36_000592</name>
</gene>
<dbReference type="PANTHER" id="PTHR30050:SF10">
    <property type="entry name" value="PHAGE-LIKE ELEMENT PBSX PROTEIN XKDC"/>
    <property type="match status" value="1"/>
</dbReference>
<evidence type="ECO:0000313" key="2">
    <source>
        <dbReference type="EMBL" id="MBB5148207.1"/>
    </source>
</evidence>
<dbReference type="Gene3D" id="3.40.50.300">
    <property type="entry name" value="P-loop containing nucleotide triphosphate hydrolases"/>
    <property type="match status" value="1"/>
</dbReference>
<organism evidence="2 3">
    <name type="scientific">Ureibacillus thermosphaericus</name>
    <dbReference type="NCBI Taxonomy" id="51173"/>
    <lineage>
        <taxon>Bacteria</taxon>
        <taxon>Bacillati</taxon>
        <taxon>Bacillota</taxon>
        <taxon>Bacilli</taxon>
        <taxon>Bacillales</taxon>
        <taxon>Caryophanaceae</taxon>
        <taxon>Ureibacillus</taxon>
    </lineage>
</organism>
<protein>
    <submittedName>
        <fullName evidence="2">DNA replication protein DnaC</fullName>
    </submittedName>
</protein>
<dbReference type="CDD" id="cd00009">
    <property type="entry name" value="AAA"/>
    <property type="match status" value="1"/>
</dbReference>
<evidence type="ECO:0000313" key="3">
    <source>
        <dbReference type="Proteomes" id="UP000557217"/>
    </source>
</evidence>
<dbReference type="InterPro" id="IPR027417">
    <property type="entry name" value="P-loop_NTPase"/>
</dbReference>
<dbReference type="SUPFAM" id="SSF52540">
    <property type="entry name" value="P-loop containing nucleoside triphosphate hydrolases"/>
    <property type="match status" value="1"/>
</dbReference>
<dbReference type="SMART" id="SM00382">
    <property type="entry name" value="AAA"/>
    <property type="match status" value="1"/>
</dbReference>
<dbReference type="GO" id="GO:0006260">
    <property type="term" value="P:DNA replication"/>
    <property type="evidence" value="ECO:0007669"/>
    <property type="project" value="TreeGrafter"/>
</dbReference>
<dbReference type="AlphaFoldDB" id="A0A840PQW2"/>
<dbReference type="NCBIfam" id="NF005378">
    <property type="entry name" value="PRK06921.1"/>
    <property type="match status" value="1"/>
</dbReference>
<accession>A0A840PQW2</accession>
<reference evidence="2 3" key="1">
    <citation type="submission" date="2020-08" db="EMBL/GenBank/DDBJ databases">
        <title>Genomic Encyclopedia of Type Strains, Phase IV (KMG-IV): sequencing the most valuable type-strain genomes for metagenomic binning, comparative biology and taxonomic classification.</title>
        <authorList>
            <person name="Goeker M."/>
        </authorList>
    </citation>
    <scope>NUCLEOTIDE SEQUENCE [LARGE SCALE GENOMIC DNA]</scope>
    <source>
        <strain evidence="2 3">DSM 10633</strain>
    </source>
</reference>
<dbReference type="InterPro" id="IPR003593">
    <property type="entry name" value="AAA+_ATPase"/>
</dbReference>